<dbReference type="InterPro" id="IPR051393">
    <property type="entry name" value="ABC_transporter_permease"/>
</dbReference>
<dbReference type="InterPro" id="IPR035906">
    <property type="entry name" value="MetI-like_sf"/>
</dbReference>
<comment type="similarity">
    <text evidence="7">Belongs to the binding-protein-dependent transport system permease family.</text>
</comment>
<feature type="domain" description="ABC transmembrane type-1" evidence="8">
    <location>
        <begin position="90"/>
        <end position="308"/>
    </location>
</feature>
<evidence type="ECO:0000256" key="1">
    <source>
        <dbReference type="ARBA" id="ARBA00004651"/>
    </source>
</evidence>
<evidence type="ECO:0000313" key="10">
    <source>
        <dbReference type="Proteomes" id="UP000321306"/>
    </source>
</evidence>
<dbReference type="OrthoDB" id="9809173at2"/>
<keyword evidence="10" id="KW-1185">Reference proteome</keyword>
<dbReference type="SUPFAM" id="SSF160964">
    <property type="entry name" value="MalF N-terminal region-like"/>
    <property type="match status" value="1"/>
</dbReference>
<feature type="transmembrane region" description="Helical" evidence="7">
    <location>
        <begin position="290"/>
        <end position="309"/>
    </location>
</feature>
<evidence type="ECO:0000256" key="6">
    <source>
        <dbReference type="ARBA" id="ARBA00023136"/>
    </source>
</evidence>
<keyword evidence="3" id="KW-1003">Cell membrane</keyword>
<evidence type="ECO:0000259" key="8">
    <source>
        <dbReference type="PROSITE" id="PS50928"/>
    </source>
</evidence>
<dbReference type="PANTHER" id="PTHR30193:SF37">
    <property type="entry name" value="INNER MEMBRANE ABC TRANSPORTER PERMEASE PROTEIN YCJO"/>
    <property type="match status" value="1"/>
</dbReference>
<evidence type="ECO:0000256" key="3">
    <source>
        <dbReference type="ARBA" id="ARBA00022475"/>
    </source>
</evidence>
<comment type="caution">
    <text evidence="9">The sequence shown here is derived from an EMBL/GenBank/DDBJ whole genome shotgun (WGS) entry which is preliminary data.</text>
</comment>
<dbReference type="Pfam" id="PF00528">
    <property type="entry name" value="BPD_transp_1"/>
    <property type="match status" value="1"/>
</dbReference>
<keyword evidence="5 7" id="KW-1133">Transmembrane helix</keyword>
<evidence type="ECO:0000256" key="5">
    <source>
        <dbReference type="ARBA" id="ARBA00022989"/>
    </source>
</evidence>
<dbReference type="PROSITE" id="PS50928">
    <property type="entry name" value="ABC_TM1"/>
    <property type="match status" value="1"/>
</dbReference>
<name>A0A511N4T9_DEIC1</name>
<evidence type="ECO:0000256" key="7">
    <source>
        <dbReference type="RuleBase" id="RU363032"/>
    </source>
</evidence>
<dbReference type="Gene3D" id="1.10.3720.10">
    <property type="entry name" value="MetI-like"/>
    <property type="match status" value="1"/>
</dbReference>
<protein>
    <submittedName>
        <fullName evidence="9">ABC transporter permease</fullName>
    </submittedName>
</protein>
<keyword evidence="6 7" id="KW-0472">Membrane</keyword>
<feature type="transmembrane region" description="Helical" evidence="7">
    <location>
        <begin position="230"/>
        <end position="250"/>
    </location>
</feature>
<evidence type="ECO:0000256" key="4">
    <source>
        <dbReference type="ARBA" id="ARBA00022692"/>
    </source>
</evidence>
<sequence>MKNDLGTQAQLTLEVSKPRRRSLNTLLQHHSVPMLMLLPFMLLFVVFMVYPVLKSLYLSFTDYNAVRDPTFIGIQNYREILADPRFYKALQNTTIYTFASVILTNIIGLGLAMAFGSQRVLDQILRGIFFLPAVAGGIAIATVWKWILSSEDYGLLNTIIGWFGVESISWLGTPKFAVPVLIMYTVWNGLGYSMILFVSNLRSIGNELYEAAAIDGASPMQRFVAITVPLLRPTFIYTTVTGIIGAFQVFSEPYIFFADVHNVGGILDSGLTVVTYLFEKGFYRFQMGEASAVAWILFAICFVLTLINLRVQRANESVQ</sequence>
<feature type="transmembrane region" description="Helical" evidence="7">
    <location>
        <begin position="32"/>
        <end position="53"/>
    </location>
</feature>
<dbReference type="PANTHER" id="PTHR30193">
    <property type="entry name" value="ABC TRANSPORTER PERMEASE PROTEIN"/>
    <property type="match status" value="1"/>
</dbReference>
<keyword evidence="4 7" id="KW-0812">Transmembrane</keyword>
<dbReference type="CDD" id="cd06261">
    <property type="entry name" value="TM_PBP2"/>
    <property type="match status" value="1"/>
</dbReference>
<dbReference type="RefSeq" id="WP_146886491.1">
    <property type="nucleotide sequence ID" value="NZ_BJXB01000016.1"/>
</dbReference>
<dbReference type="AlphaFoldDB" id="A0A511N4T9"/>
<proteinExistence type="inferred from homology"/>
<feature type="transmembrane region" description="Helical" evidence="7">
    <location>
        <begin position="176"/>
        <end position="198"/>
    </location>
</feature>
<organism evidence="9 10">
    <name type="scientific">Deinococcus cellulosilyticus (strain DSM 18568 / NBRC 106333 / KACC 11606 / 5516J-15)</name>
    <dbReference type="NCBI Taxonomy" id="1223518"/>
    <lineage>
        <taxon>Bacteria</taxon>
        <taxon>Thermotogati</taxon>
        <taxon>Deinococcota</taxon>
        <taxon>Deinococci</taxon>
        <taxon>Deinococcales</taxon>
        <taxon>Deinococcaceae</taxon>
        <taxon>Deinococcus</taxon>
    </lineage>
</organism>
<dbReference type="GO" id="GO:0055085">
    <property type="term" value="P:transmembrane transport"/>
    <property type="evidence" value="ECO:0007669"/>
    <property type="project" value="InterPro"/>
</dbReference>
<evidence type="ECO:0000313" key="9">
    <source>
        <dbReference type="EMBL" id="GEM47873.1"/>
    </source>
</evidence>
<gene>
    <name evidence="9" type="ORF">DC3_35080</name>
</gene>
<dbReference type="SUPFAM" id="SSF161098">
    <property type="entry name" value="MetI-like"/>
    <property type="match status" value="1"/>
</dbReference>
<dbReference type="EMBL" id="BJXB01000016">
    <property type="protein sequence ID" value="GEM47873.1"/>
    <property type="molecule type" value="Genomic_DNA"/>
</dbReference>
<reference evidence="9 10" key="1">
    <citation type="submission" date="2019-07" db="EMBL/GenBank/DDBJ databases">
        <title>Whole genome shotgun sequence of Deinococcus cellulosilyticus NBRC 106333.</title>
        <authorList>
            <person name="Hosoyama A."/>
            <person name="Uohara A."/>
            <person name="Ohji S."/>
            <person name="Ichikawa N."/>
        </authorList>
    </citation>
    <scope>NUCLEOTIDE SEQUENCE [LARGE SCALE GENOMIC DNA]</scope>
    <source>
        <strain evidence="9 10">NBRC 106333</strain>
    </source>
</reference>
<evidence type="ECO:0000256" key="2">
    <source>
        <dbReference type="ARBA" id="ARBA00022448"/>
    </source>
</evidence>
<dbReference type="Proteomes" id="UP000321306">
    <property type="component" value="Unassembled WGS sequence"/>
</dbReference>
<keyword evidence="2 7" id="KW-0813">Transport</keyword>
<dbReference type="InterPro" id="IPR000515">
    <property type="entry name" value="MetI-like"/>
</dbReference>
<accession>A0A511N4T9</accession>
<comment type="subcellular location">
    <subcellularLocation>
        <location evidence="1 7">Cell membrane</location>
        <topology evidence="1 7">Multi-pass membrane protein</topology>
    </subcellularLocation>
</comment>
<feature type="transmembrane region" description="Helical" evidence="7">
    <location>
        <begin position="128"/>
        <end position="147"/>
    </location>
</feature>
<feature type="transmembrane region" description="Helical" evidence="7">
    <location>
        <begin position="95"/>
        <end position="116"/>
    </location>
</feature>
<dbReference type="GO" id="GO:0005886">
    <property type="term" value="C:plasma membrane"/>
    <property type="evidence" value="ECO:0007669"/>
    <property type="project" value="UniProtKB-SubCell"/>
</dbReference>